<dbReference type="InterPro" id="IPR017585">
    <property type="entry name" value="SAF_FlgA"/>
</dbReference>
<proteinExistence type="predicted"/>
<evidence type="ECO:0000313" key="3">
    <source>
        <dbReference type="EMBL" id="TLX20713.1"/>
    </source>
</evidence>
<dbReference type="AlphaFoldDB" id="A0A5R9PCG1"/>
<dbReference type="STRING" id="1123377.GCA_000423885_01721"/>
<organism evidence="3 4">
    <name type="scientific">Thermomonas fusca</name>
    <dbReference type="NCBI Taxonomy" id="215690"/>
    <lineage>
        <taxon>Bacteria</taxon>
        <taxon>Pseudomonadati</taxon>
        <taxon>Pseudomonadota</taxon>
        <taxon>Gammaproteobacteria</taxon>
        <taxon>Lysobacterales</taxon>
        <taxon>Lysobacteraceae</taxon>
        <taxon>Thermomonas</taxon>
    </lineage>
</organism>
<dbReference type="GO" id="GO:0044780">
    <property type="term" value="P:bacterial-type flagellum assembly"/>
    <property type="evidence" value="ECO:0007669"/>
    <property type="project" value="InterPro"/>
</dbReference>
<dbReference type="Pfam" id="PF13144">
    <property type="entry name" value="ChapFlgA"/>
    <property type="match status" value="1"/>
</dbReference>
<dbReference type="EMBL" id="SROY01000008">
    <property type="protein sequence ID" value="TLX20713.1"/>
    <property type="molecule type" value="Genomic_DNA"/>
</dbReference>
<sequence length="167" mass="17305">MDRPRQFLACLLLAATAAVAAQDVQPLQPIRDAAISALQADASAQAMVAPGLRLPACRQPLTASASSPTVADVRCPDSPGWRLFVPLRLGAMAQPARAAEENPALAVMVKRGDPVVLRASLGGTEVRMGGKALGQARAGGILNVENDSSHRIIRGRLAADGTVEVVN</sequence>
<dbReference type="Proteomes" id="UP000308508">
    <property type="component" value="Unassembled WGS sequence"/>
</dbReference>
<comment type="caution">
    <text evidence="3">The sequence shown here is derived from an EMBL/GenBank/DDBJ whole genome shotgun (WGS) entry which is preliminary data.</text>
</comment>
<dbReference type="PANTHER" id="PTHR36307:SF1">
    <property type="entry name" value="FLAGELLA BASAL BODY P-RING FORMATION PROTEIN FLGA"/>
    <property type="match status" value="1"/>
</dbReference>
<dbReference type="PANTHER" id="PTHR36307">
    <property type="entry name" value="FLAGELLA BASAL BODY P-RING FORMATION PROTEIN FLGA"/>
    <property type="match status" value="1"/>
</dbReference>
<dbReference type="InterPro" id="IPR039246">
    <property type="entry name" value="Flagellar_FlgA"/>
</dbReference>
<accession>A0A5R9PCG1</accession>
<evidence type="ECO:0000313" key="4">
    <source>
        <dbReference type="Proteomes" id="UP000308508"/>
    </source>
</evidence>
<protein>
    <recommendedName>
        <fullName evidence="2">Flagella basal body P-ring formation protein FlgA SAF domain-containing protein</fullName>
    </recommendedName>
</protein>
<keyword evidence="4" id="KW-1185">Reference proteome</keyword>
<reference evidence="3 4" key="1">
    <citation type="submission" date="2019-04" db="EMBL/GenBank/DDBJ databases">
        <authorList>
            <person name="Grouzdev D.S."/>
            <person name="Nazina T.N."/>
        </authorList>
    </citation>
    <scope>NUCLEOTIDE SEQUENCE [LARGE SCALE GENOMIC DNA]</scope>
    <source>
        <strain evidence="3 4">SHC 3-19</strain>
    </source>
</reference>
<gene>
    <name evidence="3" type="ORF">E5S66_12920</name>
</gene>
<keyword evidence="1" id="KW-0732">Signal</keyword>
<name>A0A5R9PCG1_9GAMM</name>
<evidence type="ECO:0000256" key="1">
    <source>
        <dbReference type="SAM" id="SignalP"/>
    </source>
</evidence>
<dbReference type="RefSeq" id="WP_028839352.1">
    <property type="nucleotide sequence ID" value="NZ_SROY01000008.1"/>
</dbReference>
<feature type="chain" id="PRO_5024375852" description="Flagella basal body P-ring formation protein FlgA SAF domain-containing protein" evidence="1">
    <location>
        <begin position="21"/>
        <end position="167"/>
    </location>
</feature>
<evidence type="ECO:0000259" key="2">
    <source>
        <dbReference type="Pfam" id="PF13144"/>
    </source>
</evidence>
<feature type="signal peptide" evidence="1">
    <location>
        <begin position="1"/>
        <end position="20"/>
    </location>
</feature>
<feature type="domain" description="Flagella basal body P-ring formation protein FlgA SAF" evidence="2">
    <location>
        <begin position="106"/>
        <end position="165"/>
    </location>
</feature>
<dbReference type="Gene3D" id="2.30.30.760">
    <property type="match status" value="1"/>
</dbReference>